<accession>A0A1C7I8B6</accession>
<organism evidence="1 2">
    <name type="scientific">Blautia pseudococcoides</name>
    <dbReference type="NCBI Taxonomy" id="1796616"/>
    <lineage>
        <taxon>Bacteria</taxon>
        <taxon>Bacillati</taxon>
        <taxon>Bacillota</taxon>
        <taxon>Clostridia</taxon>
        <taxon>Lachnospirales</taxon>
        <taxon>Lachnospiraceae</taxon>
        <taxon>Blautia</taxon>
    </lineage>
</organism>
<sequence>MNNDPRGTIIQQGNVMRIDNALVEDVFCYDNKIGHILVSYAVPEANQTVSIQNLRLNVGRNTVILDAFGRRIDSCQIQKGMWVNVVFSSRMTRSIPPQANAFLILVKRQPRPQTSTTTGRIASIDLRNRFLYTGDPNDINSQTRFVITDDTVILNRSGIPVSLRFLRPGQTVRITHANFQTASIPPQTTAFRVQVI</sequence>
<dbReference type="RefSeq" id="WP_065542076.1">
    <property type="nucleotide sequence ID" value="NZ_CP015405.2"/>
</dbReference>
<dbReference type="AlphaFoldDB" id="A0A1C7I8B6"/>
<dbReference type="OrthoDB" id="2029085at2"/>
<dbReference type="Proteomes" id="UP000092574">
    <property type="component" value="Chromosome"/>
</dbReference>
<gene>
    <name evidence="1" type="ORF">A4V09_09040</name>
</gene>
<dbReference type="EMBL" id="CP015405">
    <property type="protein sequence ID" value="ANU75897.1"/>
    <property type="molecule type" value="Genomic_DNA"/>
</dbReference>
<evidence type="ECO:0000313" key="2">
    <source>
        <dbReference type="Proteomes" id="UP000092574"/>
    </source>
</evidence>
<keyword evidence="2" id="KW-1185">Reference proteome</keyword>
<dbReference type="KEGG" id="byl:A4V09_09040"/>
<name>A0A1C7I8B6_9FIRM</name>
<evidence type="ECO:0000313" key="1">
    <source>
        <dbReference type="EMBL" id="ANU75897.1"/>
    </source>
</evidence>
<proteinExistence type="predicted"/>
<protein>
    <submittedName>
        <fullName evidence="1">Uncharacterized protein</fullName>
    </submittedName>
</protein>
<reference evidence="1" key="1">
    <citation type="submission" date="2017-04" db="EMBL/GenBank/DDBJ databases">
        <title>Complete Genome Sequences of Twelve Strains of a Stable Defined Moderately Diverse Mouse Microbiota 2 (sDMDMm2).</title>
        <authorList>
            <person name="Uchimura Y."/>
            <person name="Wyss M."/>
            <person name="Brugiroux S."/>
            <person name="Limenitakis J.P."/>
            <person name="Stecher B."/>
            <person name="McCoy K.D."/>
            <person name="Macpherson A.J."/>
        </authorList>
    </citation>
    <scope>NUCLEOTIDE SEQUENCE</scope>
    <source>
        <strain evidence="1">YL58</strain>
    </source>
</reference>